<dbReference type="SUPFAM" id="SSF52091">
    <property type="entry name" value="SpoIIaa-like"/>
    <property type="match status" value="1"/>
</dbReference>
<evidence type="ECO:0000313" key="2">
    <source>
        <dbReference type="EMBL" id="GEK55195.1"/>
    </source>
</evidence>
<protein>
    <recommendedName>
        <fullName evidence="1">STAS domain-containing protein</fullName>
    </recommendedName>
</protein>
<evidence type="ECO:0000259" key="1">
    <source>
        <dbReference type="PROSITE" id="PS50801"/>
    </source>
</evidence>
<dbReference type="PANTHER" id="PTHR35849">
    <property type="entry name" value="BLR2341 PROTEIN"/>
    <property type="match status" value="1"/>
</dbReference>
<dbReference type="OrthoDB" id="6308343at2"/>
<gene>
    <name evidence="2" type="ORF">PES01_20400</name>
</gene>
<dbReference type="PROSITE" id="PS50801">
    <property type="entry name" value="STAS"/>
    <property type="match status" value="1"/>
</dbReference>
<dbReference type="Proteomes" id="UP000321419">
    <property type="component" value="Unassembled WGS sequence"/>
</dbReference>
<dbReference type="InterPro" id="IPR058548">
    <property type="entry name" value="MlaB-like_STAS"/>
</dbReference>
<name>A0A510XVY2_9GAMM</name>
<dbReference type="EMBL" id="BJUM01000017">
    <property type="protein sequence ID" value="GEK55195.1"/>
    <property type="molecule type" value="Genomic_DNA"/>
</dbReference>
<dbReference type="InterPro" id="IPR052746">
    <property type="entry name" value="MlaB_ABC_Transporter"/>
</dbReference>
<reference evidence="2 3" key="1">
    <citation type="submission" date="2019-07" db="EMBL/GenBank/DDBJ databases">
        <title>Whole genome shotgun sequence of Pseudoalteromonas espejiana NBRC 102222.</title>
        <authorList>
            <person name="Hosoyama A."/>
            <person name="Uohara A."/>
            <person name="Ohji S."/>
            <person name="Ichikawa N."/>
        </authorList>
    </citation>
    <scope>NUCLEOTIDE SEQUENCE [LARGE SCALE GENOMIC DNA]</scope>
    <source>
        <strain evidence="2 3">NBRC 102222</strain>
    </source>
</reference>
<sequence length="90" mass="9934">MLKLPSELAIMQVETLHQDLLQELNSNNDICLDISDVVSADTASIQLLCALQKHLLTIHHKIVWVGSSDALQNAINQLGLNQYLTLESKG</sequence>
<proteinExistence type="predicted"/>
<keyword evidence="3" id="KW-1185">Reference proteome</keyword>
<dbReference type="InterPro" id="IPR002645">
    <property type="entry name" value="STAS_dom"/>
</dbReference>
<dbReference type="PANTHER" id="PTHR35849:SF2">
    <property type="entry name" value="BLR2341 PROTEIN"/>
    <property type="match status" value="1"/>
</dbReference>
<comment type="caution">
    <text evidence="2">The sequence shown here is derived from an EMBL/GenBank/DDBJ whole genome shotgun (WGS) entry which is preliminary data.</text>
</comment>
<dbReference type="InterPro" id="IPR036513">
    <property type="entry name" value="STAS_dom_sf"/>
</dbReference>
<accession>A0A510XVY2</accession>
<feature type="domain" description="STAS" evidence="1">
    <location>
        <begin position="1"/>
        <end position="90"/>
    </location>
</feature>
<dbReference type="Pfam" id="PF13466">
    <property type="entry name" value="STAS_2"/>
    <property type="match status" value="1"/>
</dbReference>
<dbReference type="RefSeq" id="WP_089348899.1">
    <property type="nucleotide sequence ID" value="NZ_BJUM01000017.1"/>
</dbReference>
<dbReference type="AlphaFoldDB" id="A0A510XVY2"/>
<organism evidence="2 3">
    <name type="scientific">Pseudoalteromonas espejiana</name>
    <dbReference type="NCBI Taxonomy" id="28107"/>
    <lineage>
        <taxon>Bacteria</taxon>
        <taxon>Pseudomonadati</taxon>
        <taxon>Pseudomonadota</taxon>
        <taxon>Gammaproteobacteria</taxon>
        <taxon>Alteromonadales</taxon>
        <taxon>Pseudoalteromonadaceae</taxon>
        <taxon>Pseudoalteromonas</taxon>
    </lineage>
</organism>
<dbReference type="Gene3D" id="3.30.750.24">
    <property type="entry name" value="STAS domain"/>
    <property type="match status" value="1"/>
</dbReference>
<evidence type="ECO:0000313" key="3">
    <source>
        <dbReference type="Proteomes" id="UP000321419"/>
    </source>
</evidence>